<protein>
    <recommendedName>
        <fullName evidence="4">DUF4878 domain-containing protein</fullName>
    </recommendedName>
</protein>
<dbReference type="STRING" id="1435349.PW52_06490"/>
<keyword evidence="3" id="KW-1185">Reference proteome</keyword>
<sequence length="224" mass="25790">MNPMKTHQINIKMKYFKLLFLTLVFCFSCQGFAQSNTSDVTEIKTIANAMLNDVATKNYDALIDKMHPKVFSIVPKESLKEIFKSTFEGNGAVSIDMPEEKPDFKVSEVFNIQDTLKYAFISYDMKMKMSFKDQEFDEASQDMMKNIMKSKGMEVNFISNNTLDVFANNSMTIALKDKESNNEWTVLNYDADSPLVYQILPSELLEKAKEYKQNLMLESTKKSE</sequence>
<comment type="caution">
    <text evidence="2">The sequence shown here is derived from an EMBL/GenBank/DDBJ whole genome shotgun (WGS) entry which is preliminary data.</text>
</comment>
<reference evidence="2 3" key="1">
    <citation type="submission" date="2014-11" db="EMBL/GenBank/DDBJ databases">
        <title>Tamlana sedimentorum sp. nov., isolated from shallow sand sediments of the Sea of Japan.</title>
        <authorList>
            <person name="Romanenko L.A."/>
        </authorList>
    </citation>
    <scope>NUCLEOTIDE SEQUENCE [LARGE SCALE GENOMIC DNA]</scope>
    <source>
        <strain evidence="2 3">JCM 19808</strain>
    </source>
</reference>
<dbReference type="AlphaFoldDB" id="A0A0D7WAQ5"/>
<name>A0A0D7WAQ5_9FLAO</name>
<organism evidence="2 3">
    <name type="scientific">Neotamlana sedimentorum</name>
    <dbReference type="NCBI Taxonomy" id="1435349"/>
    <lineage>
        <taxon>Bacteria</taxon>
        <taxon>Pseudomonadati</taxon>
        <taxon>Bacteroidota</taxon>
        <taxon>Flavobacteriia</taxon>
        <taxon>Flavobacteriales</taxon>
        <taxon>Flavobacteriaceae</taxon>
        <taxon>Neotamlana</taxon>
    </lineage>
</organism>
<dbReference type="PATRIC" id="fig|1435349.4.peg.2262"/>
<gene>
    <name evidence="2" type="ORF">PW52_06490</name>
</gene>
<evidence type="ECO:0000256" key="1">
    <source>
        <dbReference type="SAM" id="SignalP"/>
    </source>
</evidence>
<dbReference type="EMBL" id="JTDW01000004">
    <property type="protein sequence ID" value="KJD36240.1"/>
    <property type="molecule type" value="Genomic_DNA"/>
</dbReference>
<evidence type="ECO:0008006" key="4">
    <source>
        <dbReference type="Google" id="ProtNLM"/>
    </source>
</evidence>
<evidence type="ECO:0000313" key="2">
    <source>
        <dbReference type="EMBL" id="KJD36240.1"/>
    </source>
</evidence>
<dbReference type="Proteomes" id="UP000032578">
    <property type="component" value="Unassembled WGS sequence"/>
</dbReference>
<feature type="signal peptide" evidence="1">
    <location>
        <begin position="1"/>
        <end position="33"/>
    </location>
</feature>
<accession>A0A0D7WAQ5</accession>
<proteinExistence type="predicted"/>
<feature type="chain" id="PRO_5002325718" description="DUF4878 domain-containing protein" evidence="1">
    <location>
        <begin position="34"/>
        <end position="224"/>
    </location>
</feature>
<keyword evidence="1" id="KW-0732">Signal</keyword>
<evidence type="ECO:0000313" key="3">
    <source>
        <dbReference type="Proteomes" id="UP000032578"/>
    </source>
</evidence>